<organism evidence="1 2">
    <name type="scientific">Rotaria socialis</name>
    <dbReference type="NCBI Taxonomy" id="392032"/>
    <lineage>
        <taxon>Eukaryota</taxon>
        <taxon>Metazoa</taxon>
        <taxon>Spiralia</taxon>
        <taxon>Gnathifera</taxon>
        <taxon>Rotifera</taxon>
        <taxon>Eurotatoria</taxon>
        <taxon>Bdelloidea</taxon>
        <taxon>Philodinida</taxon>
        <taxon>Philodinidae</taxon>
        <taxon>Rotaria</taxon>
    </lineage>
</organism>
<sequence>LDDIKTPKKKRCPFPTVSVTRQTTGRANIHTFGFRTATLMASRGAKEGNNALNK</sequence>
<evidence type="ECO:0000313" key="2">
    <source>
        <dbReference type="Proteomes" id="UP000663848"/>
    </source>
</evidence>
<dbReference type="AlphaFoldDB" id="A0A822FN44"/>
<protein>
    <submittedName>
        <fullName evidence="1">Uncharacterized protein</fullName>
    </submittedName>
</protein>
<feature type="non-terminal residue" evidence="1">
    <location>
        <position position="54"/>
    </location>
</feature>
<gene>
    <name evidence="1" type="ORF">QYT958_LOCUS47071</name>
</gene>
<dbReference type="Proteomes" id="UP000663848">
    <property type="component" value="Unassembled WGS sequence"/>
</dbReference>
<dbReference type="EMBL" id="CAJOBR010086628">
    <property type="protein sequence ID" value="CAF5133771.1"/>
    <property type="molecule type" value="Genomic_DNA"/>
</dbReference>
<comment type="caution">
    <text evidence="1">The sequence shown here is derived from an EMBL/GenBank/DDBJ whole genome shotgun (WGS) entry which is preliminary data.</text>
</comment>
<evidence type="ECO:0000313" key="1">
    <source>
        <dbReference type="EMBL" id="CAF5133771.1"/>
    </source>
</evidence>
<reference evidence="1" key="1">
    <citation type="submission" date="2021-02" db="EMBL/GenBank/DDBJ databases">
        <authorList>
            <person name="Nowell W R."/>
        </authorList>
    </citation>
    <scope>NUCLEOTIDE SEQUENCE</scope>
</reference>
<accession>A0A822FN44</accession>
<name>A0A822FN44_9BILA</name>
<feature type="non-terminal residue" evidence="1">
    <location>
        <position position="1"/>
    </location>
</feature>
<proteinExistence type="predicted"/>